<dbReference type="OrthoDB" id="9806511at2"/>
<protein>
    <recommendedName>
        <fullName evidence="5">2,4-dihydroxyhept-2-ene-1,7-dioic acid aldolase</fullName>
    </recommendedName>
</protein>
<keyword evidence="4" id="KW-1185">Reference proteome</keyword>
<dbReference type="PIRSF" id="PIRSF028291">
    <property type="entry name" value="UCP028291"/>
    <property type="match status" value="1"/>
</dbReference>
<reference evidence="1" key="2">
    <citation type="submission" date="2016-08" db="EMBL/GenBank/DDBJ databases">
        <authorList>
            <person name="Seilhamer J.J."/>
        </authorList>
    </citation>
    <scope>NUCLEOTIDE SEQUENCE [LARGE SCALE GENOMIC DNA]</scope>
    <source>
        <strain evidence="1">SA1</strain>
    </source>
</reference>
<organism evidence="2 3">
    <name type="scientific">Novosphingobium resinovorum</name>
    <dbReference type="NCBI Taxonomy" id="158500"/>
    <lineage>
        <taxon>Bacteria</taxon>
        <taxon>Pseudomonadati</taxon>
        <taxon>Pseudomonadota</taxon>
        <taxon>Alphaproteobacteria</taxon>
        <taxon>Sphingomonadales</taxon>
        <taxon>Sphingomonadaceae</taxon>
        <taxon>Novosphingobium</taxon>
    </lineage>
</organism>
<dbReference type="EMBL" id="JFYZ01000001">
    <property type="protein sequence ID" value="EZP84816.1"/>
    <property type="molecule type" value="Genomic_DNA"/>
</dbReference>
<dbReference type="Proteomes" id="UP000024329">
    <property type="component" value="Unassembled WGS sequence"/>
</dbReference>
<dbReference type="STRING" id="158500.BES08_02945"/>
<dbReference type="InterPro" id="IPR014543">
    <property type="entry name" value="UCP028291"/>
</dbReference>
<dbReference type="AlphaFoldDB" id="A0A031K4H0"/>
<reference evidence="2 3" key="1">
    <citation type="submission" date="2014-03" db="EMBL/GenBank/DDBJ databases">
        <title>Whole genome sequence of Novosphingobium resinovorum KF1.</title>
        <authorList>
            <person name="Gan H.M."/>
            <person name="Gan H.Y."/>
            <person name="Chew T.H."/>
            <person name="Savka M.A."/>
        </authorList>
    </citation>
    <scope>NUCLEOTIDE SEQUENCE [LARGE SCALE GENOMIC DNA]</scope>
    <source>
        <strain evidence="2 3">KF1</strain>
    </source>
</reference>
<dbReference type="RefSeq" id="WP_008832215.1">
    <property type="nucleotide sequence ID" value="NZ_BSFC01000024.1"/>
</dbReference>
<dbReference type="Gene3D" id="3.30.310.50">
    <property type="entry name" value="Alpha-D-phosphohexomutase, C-terminal domain"/>
    <property type="match status" value="1"/>
</dbReference>
<dbReference type="KEGG" id="nre:BES08_02945"/>
<name>A0A031K4H0_9SPHN</name>
<evidence type="ECO:0000313" key="4">
    <source>
        <dbReference type="Proteomes" id="UP000094626"/>
    </source>
</evidence>
<accession>A0A031K4H0</accession>
<gene>
    <name evidence="1" type="ORF">BES08_02945</name>
    <name evidence="2" type="ORF">BV97_00578</name>
</gene>
<dbReference type="PATRIC" id="fig|158500.4.peg.594"/>
<evidence type="ECO:0008006" key="5">
    <source>
        <dbReference type="Google" id="ProtNLM"/>
    </source>
</evidence>
<evidence type="ECO:0000313" key="3">
    <source>
        <dbReference type="Proteomes" id="UP000024329"/>
    </source>
</evidence>
<evidence type="ECO:0000313" key="2">
    <source>
        <dbReference type="EMBL" id="EZP84816.1"/>
    </source>
</evidence>
<reference evidence="4" key="3">
    <citation type="journal article" date="2017" name="J. Biotechnol.">
        <title>Complete genome sequence of Novosphingobium resinovorum SA1, a versatile xenobiotic-degrading bacterium capable of utilizing sulfanilic acid.</title>
        <authorList>
            <person name="Hegedus B."/>
            <person name="Kos P.B."/>
            <person name="Balint B."/>
            <person name="Maroti G."/>
            <person name="Gan H.M."/>
            <person name="Perei K."/>
            <person name="Rakhely G."/>
        </authorList>
    </citation>
    <scope>NUCLEOTIDE SEQUENCE [LARGE SCALE GENOMIC DNA]</scope>
    <source>
        <strain evidence="4">SA1</strain>
    </source>
</reference>
<dbReference type="eggNOG" id="COG3553">
    <property type="taxonomic scope" value="Bacteria"/>
</dbReference>
<dbReference type="Pfam" id="PF09981">
    <property type="entry name" value="DUF2218"/>
    <property type="match status" value="1"/>
</dbReference>
<evidence type="ECO:0000313" key="1">
    <source>
        <dbReference type="EMBL" id="AOR75821.1"/>
    </source>
</evidence>
<proteinExistence type="predicted"/>
<sequence>MSTIAATVKTPNGGKYVRQLCKHWSHKLETAVDGDKGTVTFPNAVTVMDADAEGIAITITGEDRDAVQGLTDVVARHIDRFAFREDALVYDWAWRD</sequence>
<dbReference type="EMBL" id="CP017075">
    <property type="protein sequence ID" value="AOR75821.1"/>
    <property type="molecule type" value="Genomic_DNA"/>
</dbReference>
<dbReference type="Proteomes" id="UP000094626">
    <property type="component" value="Chromosome"/>
</dbReference>